<dbReference type="RefSeq" id="WP_015347561.1">
    <property type="nucleotide sequence ID" value="NC_020126.1"/>
</dbReference>
<dbReference type="HOGENOM" id="CLU_3138047_0_0_7"/>
<sequence length="49" mass="5010">MMRLKRIAGWGAVAGASLAVADCVPGIIGDVAPVFFVAAVLLALREILS</sequence>
<dbReference type="PATRIC" id="fig|1278073.3.peg.2006"/>
<accession>L7UA07</accession>
<evidence type="ECO:0000313" key="1">
    <source>
        <dbReference type="EMBL" id="AGC43299.1"/>
    </source>
</evidence>
<reference evidence="1 2" key="1">
    <citation type="journal article" date="2013" name="Genome Announc.">
        <title>Complete genome sequence of Myxococcus stipitatus strain DSM 14675, a fruiting myxobacterium.</title>
        <authorList>
            <person name="Huntley S."/>
            <person name="Kneip S."/>
            <person name="Treuner-Lange A."/>
            <person name="Sogaard-Andersen L."/>
        </authorList>
    </citation>
    <scope>NUCLEOTIDE SEQUENCE [LARGE SCALE GENOMIC DNA]</scope>
    <source>
        <strain evidence="2">DSM 14675 / JCM 12634 / Mx s8</strain>
    </source>
</reference>
<organism evidence="1 2">
    <name type="scientific">Myxococcus stipitatus (strain DSM 14675 / JCM 12634 / Mx s8)</name>
    <dbReference type="NCBI Taxonomy" id="1278073"/>
    <lineage>
        <taxon>Bacteria</taxon>
        <taxon>Pseudomonadati</taxon>
        <taxon>Myxococcota</taxon>
        <taxon>Myxococcia</taxon>
        <taxon>Myxococcales</taxon>
        <taxon>Cystobacterineae</taxon>
        <taxon>Myxococcaceae</taxon>
        <taxon>Myxococcus</taxon>
    </lineage>
</organism>
<evidence type="ECO:0000313" key="2">
    <source>
        <dbReference type="Proteomes" id="UP000011131"/>
    </source>
</evidence>
<gene>
    <name evidence="1" type="ordered locus">MYSTI_01970</name>
</gene>
<protein>
    <submittedName>
        <fullName evidence="1">Uncharacterized protein</fullName>
    </submittedName>
</protein>
<name>L7UA07_MYXSD</name>
<proteinExistence type="predicted"/>
<dbReference type="AlphaFoldDB" id="L7UA07"/>
<keyword evidence="2" id="KW-1185">Reference proteome</keyword>
<dbReference type="EMBL" id="CP004025">
    <property type="protein sequence ID" value="AGC43299.1"/>
    <property type="molecule type" value="Genomic_DNA"/>
</dbReference>
<dbReference type="Proteomes" id="UP000011131">
    <property type="component" value="Chromosome"/>
</dbReference>
<dbReference type="KEGG" id="msd:MYSTI_01970"/>